<organism evidence="1 2">
    <name type="scientific">Jatropha curcas</name>
    <name type="common">Barbados nut</name>
    <dbReference type="NCBI Taxonomy" id="180498"/>
    <lineage>
        <taxon>Eukaryota</taxon>
        <taxon>Viridiplantae</taxon>
        <taxon>Streptophyta</taxon>
        <taxon>Embryophyta</taxon>
        <taxon>Tracheophyta</taxon>
        <taxon>Spermatophyta</taxon>
        <taxon>Magnoliopsida</taxon>
        <taxon>eudicotyledons</taxon>
        <taxon>Gunneridae</taxon>
        <taxon>Pentapetalae</taxon>
        <taxon>rosids</taxon>
        <taxon>fabids</taxon>
        <taxon>Malpighiales</taxon>
        <taxon>Euphorbiaceae</taxon>
        <taxon>Crotonoideae</taxon>
        <taxon>Jatropheae</taxon>
        <taxon>Jatropha</taxon>
    </lineage>
</organism>
<dbReference type="AlphaFoldDB" id="A0A067JNS7"/>
<dbReference type="OrthoDB" id="1703537at2759"/>
<protein>
    <submittedName>
        <fullName evidence="1">Uncharacterized protein</fullName>
    </submittedName>
</protein>
<evidence type="ECO:0000313" key="2">
    <source>
        <dbReference type="Proteomes" id="UP000027138"/>
    </source>
</evidence>
<dbReference type="EMBL" id="KK915111">
    <property type="protein sequence ID" value="KDP24473.1"/>
    <property type="molecule type" value="Genomic_DNA"/>
</dbReference>
<proteinExistence type="predicted"/>
<reference evidence="1 2" key="1">
    <citation type="journal article" date="2014" name="PLoS ONE">
        <title>Global Analysis of Gene Expression Profiles in Physic Nut (Jatropha curcas L.) Seedlings Exposed to Salt Stress.</title>
        <authorList>
            <person name="Zhang L."/>
            <person name="Zhang C."/>
            <person name="Wu P."/>
            <person name="Chen Y."/>
            <person name="Li M."/>
            <person name="Jiang H."/>
            <person name="Wu G."/>
        </authorList>
    </citation>
    <scope>NUCLEOTIDE SEQUENCE [LARGE SCALE GENOMIC DNA]</scope>
    <source>
        <strain evidence="2">cv. GZQX0401</strain>
        <tissue evidence="1">Young leaves</tissue>
    </source>
</reference>
<dbReference type="Proteomes" id="UP000027138">
    <property type="component" value="Unassembled WGS sequence"/>
</dbReference>
<name>A0A067JNS7_JATCU</name>
<sequence>MTPEIREVKDDDDDDDRNCFINTEAEKKRIRQIIQYQKSLYRSSSSSPVASSSSFSSSSRSGNLLHLMKTGNTSLRRLFDMEHTSLASHFQCYSGSPVIQTIPLWGSETDDEIDDPWADIKQIGTSKVAGNDRPSNFASDGSFVGGEFGFKDKKSIRGRRKLTRKKAFRRLPGFCFWRWGRFRMKRLRIMICDKKF</sequence>
<keyword evidence="2" id="KW-1185">Reference proteome</keyword>
<gene>
    <name evidence="1" type="ORF">JCGZ_25037</name>
</gene>
<evidence type="ECO:0000313" key="1">
    <source>
        <dbReference type="EMBL" id="KDP24473.1"/>
    </source>
</evidence>
<accession>A0A067JNS7</accession>